<evidence type="ECO:0000256" key="2">
    <source>
        <dbReference type="SAM" id="Phobius"/>
    </source>
</evidence>
<feature type="region of interest" description="Disordered" evidence="1">
    <location>
        <begin position="599"/>
        <end position="620"/>
    </location>
</feature>
<sequence length="661" mass="71671">MKGKNSTQKIFSLILTFVLTIGVFFTSSMVQIKANTDAPANGTLGKSETVIPDQNTGVILGAALDEASVVKQVKKTEVPGVYDITFGATVKGRKSTTGAVNVIFIMDKSGSMAGTAYTSAKAGANDFAEALLTDQRLAGRVSIRAVEFAYAANSLTPNPITDISQITDANGNITFSNIFGNTGGTTNVGSAFAAANNYMDPSKDNFVVLLCDGVTNEGGGGGLTPHKYAEQQANVLKNNGATIYSIGYNQTGNTGMNNLKAYASKINDEPLYYVGATGNVDKVLGDIKTHITDLVESRKATITDVVPAPFEVIGLDEYVVNENGRTVVKDLPIAMSVDANGTATGTVTFQVRINEELVDGPGWYDINDHANDGVYLSYAADDEEKSQLAISGPNPQVYWQHVRGYSLNRVLCDEEGNPLADEMQSVAPVAANQEFVTGQSEVYQPEVAFDTAHFADGKAILDRIPNEDGTGYYEFFGEVDPVKITYYTENNVTNAYFKFVRTKQNYRVEHYTYEDDIAKAELRKTEPNVLGPVDIGHMVKIEVLGHDFLMDQAGKLKYVYDSHVKNDKAFDAFTFAVEKDEANNVVKVYYKEIVELPNIDPPKEDPKPTPTPKPTPKAATPVALPSVATYDASHAQAYLCIVLLAGVVMVSIYKQKRNRNH</sequence>
<dbReference type="SUPFAM" id="SSF53300">
    <property type="entry name" value="vWA-like"/>
    <property type="match status" value="1"/>
</dbReference>
<dbReference type="SMART" id="SM00327">
    <property type="entry name" value="VWA"/>
    <property type="match status" value="1"/>
</dbReference>
<keyword evidence="2" id="KW-1133">Transmembrane helix</keyword>
<keyword evidence="5" id="KW-1185">Reference proteome</keyword>
<dbReference type="EMBL" id="SODD01000052">
    <property type="protein sequence ID" value="TDW11815.1"/>
    <property type="molecule type" value="Genomic_DNA"/>
</dbReference>
<dbReference type="PROSITE" id="PS50234">
    <property type="entry name" value="VWFA"/>
    <property type="match status" value="1"/>
</dbReference>
<dbReference type="OrthoDB" id="9790144at2"/>
<proteinExistence type="predicted"/>
<dbReference type="CDD" id="cd00198">
    <property type="entry name" value="vWFA"/>
    <property type="match status" value="1"/>
</dbReference>
<dbReference type="RefSeq" id="WP_134171145.1">
    <property type="nucleotide sequence ID" value="NZ_SODD01000052.1"/>
</dbReference>
<dbReference type="AlphaFoldDB" id="A0A4R7ZA08"/>
<evidence type="ECO:0000259" key="3">
    <source>
        <dbReference type="PROSITE" id="PS50234"/>
    </source>
</evidence>
<evidence type="ECO:0000313" key="5">
    <source>
        <dbReference type="Proteomes" id="UP000294743"/>
    </source>
</evidence>
<dbReference type="Proteomes" id="UP000294743">
    <property type="component" value="Unassembled WGS sequence"/>
</dbReference>
<feature type="domain" description="VWFA" evidence="3">
    <location>
        <begin position="101"/>
        <end position="287"/>
    </location>
</feature>
<gene>
    <name evidence="4" type="ORF">EDD63_1522</name>
</gene>
<organism evidence="4 5">
    <name type="scientific">Breznakia blatticola</name>
    <dbReference type="NCBI Taxonomy" id="1754012"/>
    <lineage>
        <taxon>Bacteria</taxon>
        <taxon>Bacillati</taxon>
        <taxon>Bacillota</taxon>
        <taxon>Erysipelotrichia</taxon>
        <taxon>Erysipelotrichales</taxon>
        <taxon>Erysipelotrichaceae</taxon>
        <taxon>Breznakia</taxon>
    </lineage>
</organism>
<name>A0A4R7ZA08_9FIRM</name>
<comment type="caution">
    <text evidence="4">The sequence shown here is derived from an EMBL/GenBank/DDBJ whole genome shotgun (WGS) entry which is preliminary data.</text>
</comment>
<dbReference type="Gene3D" id="3.40.50.410">
    <property type="entry name" value="von Willebrand factor, type A domain"/>
    <property type="match status" value="1"/>
</dbReference>
<feature type="transmembrane region" description="Helical" evidence="2">
    <location>
        <begin position="635"/>
        <end position="653"/>
    </location>
</feature>
<keyword evidence="2" id="KW-0812">Transmembrane</keyword>
<dbReference type="InterPro" id="IPR036465">
    <property type="entry name" value="vWFA_dom_sf"/>
</dbReference>
<reference evidence="4 5" key="1">
    <citation type="submission" date="2019-03" db="EMBL/GenBank/DDBJ databases">
        <title>Genomic Encyclopedia of Type Strains, Phase IV (KMG-IV): sequencing the most valuable type-strain genomes for metagenomic binning, comparative biology and taxonomic classification.</title>
        <authorList>
            <person name="Goeker M."/>
        </authorList>
    </citation>
    <scope>NUCLEOTIDE SEQUENCE [LARGE SCALE GENOMIC DNA]</scope>
    <source>
        <strain evidence="4 5">DSM 28867</strain>
    </source>
</reference>
<accession>A0A4R7ZA08</accession>
<dbReference type="Pfam" id="PF00092">
    <property type="entry name" value="VWA"/>
    <property type="match status" value="1"/>
</dbReference>
<protein>
    <submittedName>
        <fullName evidence="4">von Willebrand factor type A domain-containing protein</fullName>
    </submittedName>
</protein>
<evidence type="ECO:0000313" key="4">
    <source>
        <dbReference type="EMBL" id="TDW11815.1"/>
    </source>
</evidence>
<keyword evidence="2" id="KW-0472">Membrane</keyword>
<dbReference type="InterPro" id="IPR002035">
    <property type="entry name" value="VWF_A"/>
</dbReference>
<evidence type="ECO:0000256" key="1">
    <source>
        <dbReference type="SAM" id="MobiDB-lite"/>
    </source>
</evidence>